<dbReference type="EMBL" id="CADCXV010001080">
    <property type="protein sequence ID" value="CAB0040987.1"/>
    <property type="molecule type" value="Genomic_DNA"/>
</dbReference>
<reference evidence="3 4" key="1">
    <citation type="submission" date="2020-02" db="EMBL/GenBank/DDBJ databases">
        <authorList>
            <person name="Ferguson B K."/>
        </authorList>
    </citation>
    <scope>NUCLEOTIDE SEQUENCE [LARGE SCALE GENOMIC DNA]</scope>
</reference>
<feature type="signal peptide" evidence="2">
    <location>
        <begin position="1"/>
        <end position="27"/>
    </location>
</feature>
<dbReference type="Proteomes" id="UP000479190">
    <property type="component" value="Unassembled WGS sequence"/>
</dbReference>
<evidence type="ECO:0000256" key="2">
    <source>
        <dbReference type="SAM" id="SignalP"/>
    </source>
</evidence>
<evidence type="ECO:0000256" key="1">
    <source>
        <dbReference type="SAM" id="MobiDB-lite"/>
    </source>
</evidence>
<sequence length="367" mass="40621">MRTITTSWTKAGLFSVTIVVIASVIHQQQHLGPFAPSNSRSHGLRSAEFTINETQSSSRRRMRRRKLTSCENSSQNRRCSKQSEAASKTSDAVLLVPWCCNSRKTLTTLPPLAQNWAKSSLARPLSELAAKALKLGHMRIGWSTAVPVVTKILHAATVAAAPAGSQPNLRDLITRGTDSAADKQTTRWFADANSQATIWVQGGNLVQEHPARARPFFTWSRISEIFFFSVYAQPRLADVEFSDLLTNITEETWGKRPSSSRGERVVNGVGMSSNKTACHHSPGRARPPRQLSPYPATILPIQPVPPLRLWPRDATQGGQRNCLTPATRWSTRVVVDLECEAQRKYFAVIFHVPRRPSSGNAARVRAL</sequence>
<gene>
    <name evidence="3" type="ORF">TBRA_LOCUS12677</name>
</gene>
<feature type="compositionally biased region" description="Polar residues" evidence="1">
    <location>
        <begin position="69"/>
        <end position="83"/>
    </location>
</feature>
<evidence type="ECO:0000313" key="3">
    <source>
        <dbReference type="EMBL" id="CAB0040987.1"/>
    </source>
</evidence>
<organism evidence="3 4">
    <name type="scientific">Trichogramma brassicae</name>
    <dbReference type="NCBI Taxonomy" id="86971"/>
    <lineage>
        <taxon>Eukaryota</taxon>
        <taxon>Metazoa</taxon>
        <taxon>Ecdysozoa</taxon>
        <taxon>Arthropoda</taxon>
        <taxon>Hexapoda</taxon>
        <taxon>Insecta</taxon>
        <taxon>Pterygota</taxon>
        <taxon>Neoptera</taxon>
        <taxon>Endopterygota</taxon>
        <taxon>Hymenoptera</taxon>
        <taxon>Apocrita</taxon>
        <taxon>Proctotrupomorpha</taxon>
        <taxon>Chalcidoidea</taxon>
        <taxon>Trichogrammatidae</taxon>
        <taxon>Trichogramma</taxon>
    </lineage>
</organism>
<keyword evidence="2" id="KW-0732">Signal</keyword>
<feature type="region of interest" description="Disordered" evidence="1">
    <location>
        <begin position="34"/>
        <end position="83"/>
    </location>
</feature>
<accession>A0A6H5IYF8</accession>
<protein>
    <submittedName>
        <fullName evidence="3">Uncharacterized protein</fullName>
    </submittedName>
</protein>
<dbReference type="AlphaFoldDB" id="A0A6H5IYF8"/>
<keyword evidence="4" id="KW-1185">Reference proteome</keyword>
<name>A0A6H5IYF8_9HYME</name>
<feature type="compositionally biased region" description="Basic residues" evidence="1">
    <location>
        <begin position="58"/>
        <end position="67"/>
    </location>
</feature>
<proteinExistence type="predicted"/>
<evidence type="ECO:0000313" key="4">
    <source>
        <dbReference type="Proteomes" id="UP000479190"/>
    </source>
</evidence>
<feature type="chain" id="PRO_5026249053" evidence="2">
    <location>
        <begin position="28"/>
        <end position="367"/>
    </location>
</feature>